<comment type="similarity">
    <text evidence="1">Belongs to the UDP-glycosyltransferase family.</text>
</comment>
<dbReference type="SUPFAM" id="SSF53756">
    <property type="entry name" value="UDP-Glycosyltransferase/glycogen phosphorylase"/>
    <property type="match status" value="1"/>
</dbReference>
<dbReference type="InterPro" id="IPR050271">
    <property type="entry name" value="UDP-glycosyltransferase"/>
</dbReference>
<evidence type="ECO:0000313" key="6">
    <source>
        <dbReference type="Proteomes" id="UP001162162"/>
    </source>
</evidence>
<gene>
    <name evidence="5" type="ORF">NQ318_018607</name>
</gene>
<evidence type="ECO:0000256" key="1">
    <source>
        <dbReference type="ARBA" id="ARBA00009995"/>
    </source>
</evidence>
<comment type="caution">
    <text evidence="5">The sequence shown here is derived from an EMBL/GenBank/DDBJ whole genome shotgun (WGS) entry which is preliminary data.</text>
</comment>
<dbReference type="Gene3D" id="3.40.50.2000">
    <property type="entry name" value="Glycogen Phosphorylase B"/>
    <property type="match status" value="1"/>
</dbReference>
<dbReference type="AlphaFoldDB" id="A0AAV8ZI13"/>
<keyword evidence="6" id="KW-1185">Reference proteome</keyword>
<evidence type="ECO:0000256" key="3">
    <source>
        <dbReference type="ARBA" id="ARBA00022679"/>
    </source>
</evidence>
<dbReference type="EMBL" id="JAPWTK010000001">
    <property type="protein sequence ID" value="KAJ8963142.1"/>
    <property type="molecule type" value="Genomic_DNA"/>
</dbReference>
<keyword evidence="3" id="KW-0808">Transferase</keyword>
<sequence length="418" mass="47072">MNFVLILTLLFSASVSVKGKKVLGIYTHPGRSHQIIGETILVNLARRGHNITMISAFPLKEPVPNYTELYLDGFKDEISSDDDIYLKMEKNTALNLIGALHLANHFTDRAFSHPVIRKLINSGQIFDLIIMDWFLKDAELFYGYIFQAPVIVTSSFGTQAQVNYLVNNPEPYAYVPGSGYNYTDDMTFIDRVGNTIGMLYIDVLVFLNRILQQRILDSHFENAPRLDEMRDNVALVFSNAHPVFETPRPYLPNVISVGGLHIQEPEPLPQDLKSYLDAATNGFIYFSLGSHMKTSALPQTLLASILRAFSKIPQRVLLKWERDDIPDIPGNVRLGKWFPQWSVFAHPNIKGFITHGGLQSKIEAIHFAVPMIGIPLFGDQKTNVAHSVKEGIAVEVAFRELSEEALYNAINKIVNNTR</sequence>
<proteinExistence type="inferred from homology"/>
<feature type="signal peptide" evidence="4">
    <location>
        <begin position="1"/>
        <end position="19"/>
    </location>
</feature>
<dbReference type="Pfam" id="PF00201">
    <property type="entry name" value="UDPGT"/>
    <property type="match status" value="1"/>
</dbReference>
<reference evidence="5" key="1">
    <citation type="journal article" date="2023" name="Insect Mol. Biol.">
        <title>Genome sequencing provides insights into the evolution of gene families encoding plant cell wall-degrading enzymes in longhorned beetles.</title>
        <authorList>
            <person name="Shin N.R."/>
            <person name="Okamura Y."/>
            <person name="Kirsch R."/>
            <person name="Pauchet Y."/>
        </authorList>
    </citation>
    <scope>NUCLEOTIDE SEQUENCE</scope>
    <source>
        <strain evidence="5">AMC_N1</strain>
    </source>
</reference>
<evidence type="ECO:0000256" key="2">
    <source>
        <dbReference type="ARBA" id="ARBA00022676"/>
    </source>
</evidence>
<evidence type="ECO:0008006" key="7">
    <source>
        <dbReference type="Google" id="ProtNLM"/>
    </source>
</evidence>
<organism evidence="5 6">
    <name type="scientific">Aromia moschata</name>
    <dbReference type="NCBI Taxonomy" id="1265417"/>
    <lineage>
        <taxon>Eukaryota</taxon>
        <taxon>Metazoa</taxon>
        <taxon>Ecdysozoa</taxon>
        <taxon>Arthropoda</taxon>
        <taxon>Hexapoda</taxon>
        <taxon>Insecta</taxon>
        <taxon>Pterygota</taxon>
        <taxon>Neoptera</taxon>
        <taxon>Endopterygota</taxon>
        <taxon>Coleoptera</taxon>
        <taxon>Polyphaga</taxon>
        <taxon>Cucujiformia</taxon>
        <taxon>Chrysomeloidea</taxon>
        <taxon>Cerambycidae</taxon>
        <taxon>Cerambycinae</taxon>
        <taxon>Callichromatini</taxon>
        <taxon>Aromia</taxon>
    </lineage>
</organism>
<accession>A0AAV8ZI13</accession>
<dbReference type="PANTHER" id="PTHR48043:SF159">
    <property type="entry name" value="EG:EG0003.4 PROTEIN-RELATED"/>
    <property type="match status" value="1"/>
</dbReference>
<keyword evidence="2" id="KW-0328">Glycosyltransferase</keyword>
<evidence type="ECO:0000256" key="4">
    <source>
        <dbReference type="SAM" id="SignalP"/>
    </source>
</evidence>
<keyword evidence="4" id="KW-0732">Signal</keyword>
<name>A0AAV8ZI13_9CUCU</name>
<dbReference type="InterPro" id="IPR002213">
    <property type="entry name" value="UDP_glucos_trans"/>
</dbReference>
<evidence type="ECO:0000313" key="5">
    <source>
        <dbReference type="EMBL" id="KAJ8963142.1"/>
    </source>
</evidence>
<feature type="chain" id="PRO_5043586317" description="UDP-glucuronosyltransferase" evidence="4">
    <location>
        <begin position="20"/>
        <end position="418"/>
    </location>
</feature>
<dbReference type="Proteomes" id="UP001162162">
    <property type="component" value="Unassembled WGS sequence"/>
</dbReference>
<dbReference type="GO" id="GO:0008194">
    <property type="term" value="F:UDP-glycosyltransferase activity"/>
    <property type="evidence" value="ECO:0007669"/>
    <property type="project" value="InterPro"/>
</dbReference>
<protein>
    <recommendedName>
        <fullName evidence="7">UDP-glucuronosyltransferase</fullName>
    </recommendedName>
</protein>
<dbReference type="PANTHER" id="PTHR48043">
    <property type="entry name" value="EG:EG0003.4 PROTEIN-RELATED"/>
    <property type="match status" value="1"/>
</dbReference>
<dbReference type="CDD" id="cd03784">
    <property type="entry name" value="GT1_Gtf-like"/>
    <property type="match status" value="1"/>
</dbReference>
<dbReference type="FunFam" id="3.40.50.2000:FF:000050">
    <property type="entry name" value="UDP-glucuronosyltransferase"/>
    <property type="match status" value="1"/>
</dbReference>